<dbReference type="InterPro" id="IPR013783">
    <property type="entry name" value="Ig-like_fold"/>
</dbReference>
<feature type="signal peptide" evidence="4">
    <location>
        <begin position="1"/>
        <end position="24"/>
    </location>
</feature>
<reference evidence="8 9" key="1">
    <citation type="submission" date="2025-05" db="UniProtKB">
        <authorList>
            <consortium name="RefSeq"/>
        </authorList>
    </citation>
    <scope>IDENTIFICATION</scope>
</reference>
<dbReference type="Pfam" id="PF21200">
    <property type="entry name" value="Glyco_hydro_39_C"/>
    <property type="match status" value="1"/>
</dbReference>
<evidence type="ECO:0000256" key="3">
    <source>
        <dbReference type="ARBA" id="ARBA00023295"/>
    </source>
</evidence>
<dbReference type="Gene3D" id="2.60.40.1500">
    <property type="entry name" value="Glycosyl hydrolase domain, family 39"/>
    <property type="match status" value="1"/>
</dbReference>
<dbReference type="SUPFAM" id="SSF51011">
    <property type="entry name" value="Glycosyl hydrolase domain"/>
    <property type="match status" value="1"/>
</dbReference>
<accession>A0ABM1VPU9</accession>
<dbReference type="Proteomes" id="UP000694888">
    <property type="component" value="Unplaced"/>
</dbReference>
<evidence type="ECO:0000313" key="8">
    <source>
        <dbReference type="RefSeq" id="XP_005093685.1"/>
    </source>
</evidence>
<feature type="chain" id="PRO_5045023420" evidence="4">
    <location>
        <begin position="25"/>
        <end position="645"/>
    </location>
</feature>
<dbReference type="InterPro" id="IPR000514">
    <property type="entry name" value="Glyco_hydro_39"/>
</dbReference>
<keyword evidence="4" id="KW-0732">Signal</keyword>
<evidence type="ECO:0000256" key="2">
    <source>
        <dbReference type="ARBA" id="ARBA00022801"/>
    </source>
</evidence>
<feature type="domain" description="Alpha-L-iduronidase C-terminal" evidence="6">
    <location>
        <begin position="556"/>
        <end position="644"/>
    </location>
</feature>
<dbReference type="Gene3D" id="2.60.40.10">
    <property type="entry name" value="Immunoglobulins"/>
    <property type="match status" value="1"/>
</dbReference>
<name>A0ABM1VPU9_APLCA</name>
<dbReference type="RefSeq" id="XP_035824441.1">
    <property type="nucleotide sequence ID" value="XM_035968548.1"/>
</dbReference>
<sequence length="645" mass="73173">MKSLFGLPLLLIICLFKDIDGVEGGFEFKISLNSTDVRGPLDHFWRSTGFCPPKPHNDSAKFDLGPDMQQNLAYIGAVPWGGIRQVRVHWLFDLVTVNRITGQGPDFNFSNLDKLIALMHQNGLYLGFELMGNPSGIFLDMENKTQVYWWRDLVAATARRYVDQYGSSYVRGWNFETWNEPDCHDFDQNKMTVQGFLNYYDACSEGLDMVDNSLTFGGPGDGCGLYLDGNSTQYGDALFNHVIRGTNYFTGEKGVRMDFISMHEKGDSKGINVLKKETVAVNLLKARHPELEKKPFYNDEADPLVGWSKPELWRANAVYASLVVKIISQHQNILKARPDPVIQNYQLLSNDNGFLSYYPNQFTQRTLLARFQMNNTASNYVTFVRKPVYIVMGMLALLRETQVHVDTSQSNTSDFGVLATLHEHIMKNSSDSWQMTLIVFGASDPGEPTDYAMLNLNWYISPPEGTTSLKLMTQLCYNGAANPYDVWAGLYNKTAFPTLKQFAYIRTQEDPYPELMDVPVKPGIVPIPPRFQILDPHIVVLHLCAKSDLPPEKVMGVRFLNVTEGQMMVIWSDDNIHTKCLLTYEVEVSTSGPSGPYRRVNKNNSVVTLFLFETDSEEKVRGHYRVRAVDYWHRGGDFSSPLLYS</sequence>
<protein>
    <submittedName>
        <fullName evidence="8 9">Alpha-L-iduronidase</fullName>
    </submittedName>
</protein>
<dbReference type="PANTHER" id="PTHR12631:SF8">
    <property type="entry name" value="ALPHA-L-IDURONIDASE"/>
    <property type="match status" value="1"/>
</dbReference>
<keyword evidence="3" id="KW-0326">Glycosidase</keyword>
<dbReference type="Pfam" id="PF01229">
    <property type="entry name" value="Glyco_hydro_39"/>
    <property type="match status" value="1"/>
</dbReference>
<evidence type="ECO:0000256" key="1">
    <source>
        <dbReference type="ARBA" id="ARBA00008875"/>
    </source>
</evidence>
<evidence type="ECO:0000259" key="6">
    <source>
        <dbReference type="Pfam" id="PF21200"/>
    </source>
</evidence>
<dbReference type="Gene3D" id="3.20.20.80">
    <property type="entry name" value="Glycosidases"/>
    <property type="match status" value="1"/>
</dbReference>
<dbReference type="PANTHER" id="PTHR12631">
    <property type="entry name" value="ALPHA-L-IDURONIDASE"/>
    <property type="match status" value="1"/>
</dbReference>
<organism evidence="7 9">
    <name type="scientific">Aplysia californica</name>
    <name type="common">California sea hare</name>
    <dbReference type="NCBI Taxonomy" id="6500"/>
    <lineage>
        <taxon>Eukaryota</taxon>
        <taxon>Metazoa</taxon>
        <taxon>Spiralia</taxon>
        <taxon>Lophotrochozoa</taxon>
        <taxon>Mollusca</taxon>
        <taxon>Gastropoda</taxon>
        <taxon>Heterobranchia</taxon>
        <taxon>Euthyneura</taxon>
        <taxon>Tectipleura</taxon>
        <taxon>Aplysiida</taxon>
        <taxon>Aplysioidea</taxon>
        <taxon>Aplysiidae</taxon>
        <taxon>Aplysia</taxon>
    </lineage>
</organism>
<dbReference type="GeneID" id="101862401"/>
<gene>
    <name evidence="8 9 10" type="primary">LOC101862401</name>
</gene>
<evidence type="ECO:0000313" key="9">
    <source>
        <dbReference type="RefSeq" id="XP_035824441.1"/>
    </source>
</evidence>
<dbReference type="RefSeq" id="XP_005093685.1">
    <property type="nucleotide sequence ID" value="XM_005093628.3"/>
</dbReference>
<keyword evidence="2" id="KW-0378">Hydrolase</keyword>
<proteinExistence type="inferred from homology"/>
<evidence type="ECO:0000313" key="10">
    <source>
        <dbReference type="RefSeq" id="XP_035824442.1"/>
    </source>
</evidence>
<feature type="domain" description="Glycosyl hydrolases family 39 N-terminal catalytic" evidence="5">
    <location>
        <begin position="29"/>
        <end position="514"/>
    </location>
</feature>
<dbReference type="InterPro" id="IPR051923">
    <property type="entry name" value="Glycosyl_Hydrolase_39"/>
</dbReference>
<dbReference type="PRINTS" id="PR00745">
    <property type="entry name" value="GLHYDRLASE39"/>
</dbReference>
<dbReference type="InterPro" id="IPR049166">
    <property type="entry name" value="GH39_cat"/>
</dbReference>
<dbReference type="PROSITE" id="PS01027">
    <property type="entry name" value="GLYCOSYL_HYDROL_F39"/>
    <property type="match status" value="1"/>
</dbReference>
<evidence type="ECO:0000256" key="4">
    <source>
        <dbReference type="SAM" id="SignalP"/>
    </source>
</evidence>
<evidence type="ECO:0000259" key="5">
    <source>
        <dbReference type="Pfam" id="PF01229"/>
    </source>
</evidence>
<dbReference type="InterPro" id="IPR049167">
    <property type="entry name" value="GH39_C"/>
</dbReference>
<dbReference type="SUPFAM" id="SSF51445">
    <property type="entry name" value="(Trans)glycosidases"/>
    <property type="match status" value="1"/>
</dbReference>
<dbReference type="InterPro" id="IPR017853">
    <property type="entry name" value="GH"/>
</dbReference>
<comment type="similarity">
    <text evidence="1">Belongs to the glycosyl hydrolase 39 family.</text>
</comment>
<dbReference type="RefSeq" id="XP_035824442.1">
    <property type="nucleotide sequence ID" value="XM_035968549.1"/>
</dbReference>
<evidence type="ECO:0000313" key="7">
    <source>
        <dbReference type="Proteomes" id="UP000694888"/>
    </source>
</evidence>
<keyword evidence="7" id="KW-1185">Reference proteome</keyword>
<dbReference type="InterPro" id="IPR049165">
    <property type="entry name" value="GH39_as"/>
</dbReference>